<dbReference type="GO" id="GO:0000155">
    <property type="term" value="F:phosphorelay sensor kinase activity"/>
    <property type="evidence" value="ECO:0007669"/>
    <property type="project" value="InterPro"/>
</dbReference>
<organism evidence="10 11">
    <name type="scientific">Methylomonas paludis</name>
    <dbReference type="NCBI Taxonomy" id="1173101"/>
    <lineage>
        <taxon>Bacteria</taxon>
        <taxon>Pseudomonadati</taxon>
        <taxon>Pseudomonadota</taxon>
        <taxon>Gammaproteobacteria</taxon>
        <taxon>Methylococcales</taxon>
        <taxon>Methylococcaceae</taxon>
        <taxon>Methylomonas</taxon>
    </lineage>
</organism>
<dbReference type="Proteomes" id="UP000676649">
    <property type="component" value="Chromosome"/>
</dbReference>
<feature type="transmembrane region" description="Helical" evidence="7">
    <location>
        <begin position="73"/>
        <end position="92"/>
    </location>
</feature>
<evidence type="ECO:0000256" key="1">
    <source>
        <dbReference type="ARBA" id="ARBA00000085"/>
    </source>
</evidence>
<evidence type="ECO:0000313" key="10">
    <source>
        <dbReference type="EMBL" id="QWF70065.1"/>
    </source>
</evidence>
<protein>
    <recommendedName>
        <fullName evidence="2">histidine kinase</fullName>
        <ecNumber evidence="2">2.7.13.3</ecNumber>
    </recommendedName>
</protein>
<dbReference type="Gene3D" id="3.40.50.2300">
    <property type="match status" value="1"/>
</dbReference>
<dbReference type="GO" id="GO:0009927">
    <property type="term" value="F:histidine phosphotransfer kinase activity"/>
    <property type="evidence" value="ECO:0007669"/>
    <property type="project" value="TreeGrafter"/>
</dbReference>
<feature type="transmembrane region" description="Helical" evidence="7">
    <location>
        <begin position="179"/>
        <end position="197"/>
    </location>
</feature>
<reference evidence="10" key="1">
    <citation type="submission" date="2021-04" db="EMBL/GenBank/DDBJ databases">
        <title>Draft genome sequence data of methanotrophic Methylovulum sp. strain S1L and Methylomonas sp. strain S2AM isolated from boreal lake water columns.</title>
        <authorList>
            <person name="Rissanen A.J."/>
            <person name="Mangayil R."/>
            <person name="Svenning M.M."/>
            <person name="Khanongnuch R."/>
        </authorList>
    </citation>
    <scope>NUCLEOTIDE SEQUENCE</scope>
    <source>
        <strain evidence="10">S2AM</strain>
    </source>
</reference>
<dbReference type="RefSeq" id="WP_215580871.1">
    <property type="nucleotide sequence ID" value="NZ_CP073754.1"/>
</dbReference>
<keyword evidence="5" id="KW-0418">Kinase</keyword>
<dbReference type="InterPro" id="IPR004358">
    <property type="entry name" value="Sig_transdc_His_kin-like_C"/>
</dbReference>
<comment type="catalytic activity">
    <reaction evidence="1">
        <text>ATP + protein L-histidine = ADP + protein N-phospho-L-histidine.</text>
        <dbReference type="EC" id="2.7.13.3"/>
    </reaction>
</comment>
<keyword evidence="7" id="KW-0812">Transmembrane</keyword>
<sequence length="593" mass="66068">MQRCRQPICRSTNNNPPITDDAGYCLDAETEYQFRQEQKPASLAILKCSLLISAYGFLGYIALGWLYNDADRYSSLLDLLFVGILFSLYARLIYHKLPYSQITITAKLAVIAALANLCAALFLTPDPRNYNQIWIGLIPVYFFIYGQLFMGIISTVIFCWLAMLTVIVGGHMIGVSTTTLLPSALILLLINLFGYGTRYQLEKHARRAFLAKRKAETTALSKSQFLQQLSHNLRQPLQALSCYASILENICPSDQGELPTVVGKLGFAIDELNLSFNNILNIVNLESGKQQPVISVVNINAMLIALADQFEPLAAKRHLKLKIQLRSNPPYTIRTDPIILKQILSNLLDNAIKYTNHGWICVSAVKISAQHLKLHIYDSGIGIKEINQQNIFKEFYRADHLQQSAAHGLGIGLAYVLKAVETLPDHCLSFCSRLDRGSDFQLYLPLAEAKAPLWHHNANIGDLSGQFVFIVDDDEDVLAALAQQLSSYGCLVQTATNKSTAFNQLIDNIRAPDLVITDYYLSHQETAEDIIFQANKLYGTLPTIILSAHNLSDKQTNQWPANVHFLLKPVSAHDLQAMICKAIASNPASNKPD</sequence>
<proteinExistence type="predicted"/>
<dbReference type="SUPFAM" id="SSF55874">
    <property type="entry name" value="ATPase domain of HSP90 chaperone/DNA topoisomerase II/histidine kinase"/>
    <property type="match status" value="1"/>
</dbReference>
<feature type="transmembrane region" description="Helical" evidence="7">
    <location>
        <begin position="44"/>
        <end position="67"/>
    </location>
</feature>
<evidence type="ECO:0000256" key="7">
    <source>
        <dbReference type="SAM" id="Phobius"/>
    </source>
</evidence>
<dbReference type="CDD" id="cd00156">
    <property type="entry name" value="REC"/>
    <property type="match status" value="1"/>
</dbReference>
<dbReference type="AlphaFoldDB" id="A0A975MM28"/>
<keyword evidence="7" id="KW-1133">Transmembrane helix</keyword>
<dbReference type="KEGG" id="mpad:KEF85_11975"/>
<dbReference type="GO" id="GO:0005886">
    <property type="term" value="C:plasma membrane"/>
    <property type="evidence" value="ECO:0007669"/>
    <property type="project" value="TreeGrafter"/>
</dbReference>
<dbReference type="SUPFAM" id="SSF52172">
    <property type="entry name" value="CheY-like"/>
    <property type="match status" value="1"/>
</dbReference>
<keyword evidence="7" id="KW-0472">Membrane</keyword>
<evidence type="ECO:0000256" key="2">
    <source>
        <dbReference type="ARBA" id="ARBA00012438"/>
    </source>
</evidence>
<dbReference type="PANTHER" id="PTHR43047">
    <property type="entry name" value="TWO-COMPONENT HISTIDINE PROTEIN KINASE"/>
    <property type="match status" value="1"/>
</dbReference>
<evidence type="ECO:0000256" key="4">
    <source>
        <dbReference type="ARBA" id="ARBA00022679"/>
    </source>
</evidence>
<dbReference type="PROSITE" id="PS50110">
    <property type="entry name" value="RESPONSE_REGULATORY"/>
    <property type="match status" value="1"/>
</dbReference>
<evidence type="ECO:0000256" key="3">
    <source>
        <dbReference type="ARBA" id="ARBA00022553"/>
    </source>
</evidence>
<keyword evidence="11" id="KW-1185">Reference proteome</keyword>
<dbReference type="Pfam" id="PF02518">
    <property type="entry name" value="HATPase_c"/>
    <property type="match status" value="1"/>
</dbReference>
<feature type="domain" description="Response regulatory" evidence="9">
    <location>
        <begin position="467"/>
        <end position="583"/>
    </location>
</feature>
<dbReference type="PROSITE" id="PS50109">
    <property type="entry name" value="HIS_KIN"/>
    <property type="match status" value="1"/>
</dbReference>
<evidence type="ECO:0000313" key="11">
    <source>
        <dbReference type="Proteomes" id="UP000676649"/>
    </source>
</evidence>
<dbReference type="InterPro" id="IPR011006">
    <property type="entry name" value="CheY-like_superfamily"/>
</dbReference>
<name>A0A975MM28_9GAMM</name>
<evidence type="ECO:0000259" key="8">
    <source>
        <dbReference type="PROSITE" id="PS50109"/>
    </source>
</evidence>
<dbReference type="InterPro" id="IPR003661">
    <property type="entry name" value="HisK_dim/P_dom"/>
</dbReference>
<dbReference type="PRINTS" id="PR00344">
    <property type="entry name" value="BCTRLSENSOR"/>
</dbReference>
<dbReference type="SUPFAM" id="SSF47384">
    <property type="entry name" value="Homodimeric domain of signal transducing histidine kinase"/>
    <property type="match status" value="1"/>
</dbReference>
<dbReference type="InterPro" id="IPR036097">
    <property type="entry name" value="HisK_dim/P_sf"/>
</dbReference>
<evidence type="ECO:0000259" key="9">
    <source>
        <dbReference type="PROSITE" id="PS50110"/>
    </source>
</evidence>
<dbReference type="SMART" id="SM00388">
    <property type="entry name" value="HisKA"/>
    <property type="match status" value="1"/>
</dbReference>
<dbReference type="SMART" id="SM00387">
    <property type="entry name" value="HATPase_c"/>
    <property type="match status" value="1"/>
</dbReference>
<dbReference type="Gene3D" id="1.10.287.130">
    <property type="match status" value="1"/>
</dbReference>
<dbReference type="Gene3D" id="3.30.565.10">
    <property type="entry name" value="Histidine kinase-like ATPase, C-terminal domain"/>
    <property type="match status" value="1"/>
</dbReference>
<accession>A0A975MM28</accession>
<gene>
    <name evidence="10" type="ORF">KEF85_11975</name>
</gene>
<evidence type="ECO:0000256" key="6">
    <source>
        <dbReference type="PROSITE-ProRule" id="PRU00169"/>
    </source>
</evidence>
<feature type="modified residue" description="4-aspartylphosphate" evidence="6">
    <location>
        <position position="518"/>
    </location>
</feature>
<dbReference type="InterPro" id="IPR003594">
    <property type="entry name" value="HATPase_dom"/>
</dbReference>
<dbReference type="Pfam" id="PF00072">
    <property type="entry name" value="Response_reg"/>
    <property type="match status" value="1"/>
</dbReference>
<dbReference type="PANTHER" id="PTHR43047:SF9">
    <property type="entry name" value="HISTIDINE KINASE"/>
    <property type="match status" value="1"/>
</dbReference>
<dbReference type="InterPro" id="IPR001789">
    <property type="entry name" value="Sig_transdc_resp-reg_receiver"/>
</dbReference>
<keyword evidence="3 6" id="KW-0597">Phosphoprotein</keyword>
<dbReference type="SMART" id="SM00448">
    <property type="entry name" value="REC"/>
    <property type="match status" value="1"/>
</dbReference>
<dbReference type="InterPro" id="IPR005467">
    <property type="entry name" value="His_kinase_dom"/>
</dbReference>
<dbReference type="InterPro" id="IPR036890">
    <property type="entry name" value="HATPase_C_sf"/>
</dbReference>
<feature type="domain" description="Histidine kinase" evidence="8">
    <location>
        <begin position="228"/>
        <end position="448"/>
    </location>
</feature>
<evidence type="ECO:0000256" key="5">
    <source>
        <dbReference type="ARBA" id="ARBA00022777"/>
    </source>
</evidence>
<dbReference type="EMBL" id="CP073754">
    <property type="protein sequence ID" value="QWF70065.1"/>
    <property type="molecule type" value="Genomic_DNA"/>
</dbReference>
<feature type="transmembrane region" description="Helical" evidence="7">
    <location>
        <begin position="104"/>
        <end position="123"/>
    </location>
</feature>
<keyword evidence="4" id="KW-0808">Transferase</keyword>
<dbReference type="EC" id="2.7.13.3" evidence="2"/>